<organism evidence="12 13">
    <name type="scientific">Rubroshorea leprosula</name>
    <dbReference type="NCBI Taxonomy" id="152421"/>
    <lineage>
        <taxon>Eukaryota</taxon>
        <taxon>Viridiplantae</taxon>
        <taxon>Streptophyta</taxon>
        <taxon>Embryophyta</taxon>
        <taxon>Tracheophyta</taxon>
        <taxon>Spermatophyta</taxon>
        <taxon>Magnoliopsida</taxon>
        <taxon>eudicotyledons</taxon>
        <taxon>Gunneridae</taxon>
        <taxon>Pentapetalae</taxon>
        <taxon>rosids</taxon>
        <taxon>malvids</taxon>
        <taxon>Malvales</taxon>
        <taxon>Dipterocarpaceae</taxon>
        <taxon>Rubroshorea</taxon>
    </lineage>
</organism>
<reference evidence="12 13" key="1">
    <citation type="journal article" date="2021" name="Commun. Biol.">
        <title>The genome of Shorea leprosula (Dipterocarpaceae) highlights the ecological relevance of drought in aseasonal tropical rainforests.</title>
        <authorList>
            <person name="Ng K.K.S."/>
            <person name="Kobayashi M.J."/>
            <person name="Fawcett J.A."/>
            <person name="Hatakeyama M."/>
            <person name="Paape T."/>
            <person name="Ng C.H."/>
            <person name="Ang C.C."/>
            <person name="Tnah L.H."/>
            <person name="Lee C.T."/>
            <person name="Nishiyama T."/>
            <person name="Sese J."/>
            <person name="O'Brien M.J."/>
            <person name="Copetti D."/>
            <person name="Mohd Noor M.I."/>
            <person name="Ong R.C."/>
            <person name="Putra M."/>
            <person name="Sireger I.Z."/>
            <person name="Indrioko S."/>
            <person name="Kosugi Y."/>
            <person name="Izuno A."/>
            <person name="Isagi Y."/>
            <person name="Lee S.L."/>
            <person name="Shimizu K.K."/>
        </authorList>
    </citation>
    <scope>NUCLEOTIDE SEQUENCE [LARGE SCALE GENOMIC DNA]</scope>
    <source>
        <strain evidence="12">214</strain>
    </source>
</reference>
<dbReference type="AlphaFoldDB" id="A0AAV5MWI5"/>
<dbReference type="GO" id="GO:0016787">
    <property type="term" value="F:hydrolase activity"/>
    <property type="evidence" value="ECO:0007669"/>
    <property type="project" value="UniProtKB-KW"/>
</dbReference>
<evidence type="ECO:0000256" key="6">
    <source>
        <dbReference type="ARBA" id="ARBA00022741"/>
    </source>
</evidence>
<keyword evidence="13" id="KW-1185">Reference proteome</keyword>
<keyword evidence="8" id="KW-0378">Hydrolase</keyword>
<dbReference type="Gene3D" id="3.40.1310.20">
    <property type="match status" value="1"/>
</dbReference>
<evidence type="ECO:0000256" key="4">
    <source>
        <dbReference type="ARBA" id="ARBA00022722"/>
    </source>
</evidence>
<evidence type="ECO:0000313" key="13">
    <source>
        <dbReference type="Proteomes" id="UP001054252"/>
    </source>
</evidence>
<evidence type="ECO:0000256" key="5">
    <source>
        <dbReference type="ARBA" id="ARBA00022723"/>
    </source>
</evidence>
<keyword evidence="10" id="KW-0238">DNA-binding</keyword>
<evidence type="ECO:0000313" key="12">
    <source>
        <dbReference type="EMBL" id="GKV53977.1"/>
    </source>
</evidence>
<dbReference type="EMBL" id="BPVZ01002574">
    <property type="protein sequence ID" value="GKV53977.1"/>
    <property type="molecule type" value="Genomic_DNA"/>
</dbReference>
<dbReference type="PROSITE" id="PS52020">
    <property type="entry name" value="CRESS_DNA_REP"/>
    <property type="match status" value="1"/>
</dbReference>
<name>A0AAV5MWI5_9ROSI</name>
<keyword evidence="7" id="KW-0255">Endonuclease</keyword>
<feature type="domain" description="CRESS-DNA virus Rep endonuclease" evidence="11">
    <location>
        <begin position="1"/>
        <end position="97"/>
    </location>
</feature>
<dbReference type="GO" id="GO:0016779">
    <property type="term" value="F:nucleotidyltransferase activity"/>
    <property type="evidence" value="ECO:0007669"/>
    <property type="project" value="UniProtKB-KW"/>
</dbReference>
<keyword evidence="6" id="KW-0547">Nucleotide-binding</keyword>
<evidence type="ECO:0000259" key="11">
    <source>
        <dbReference type="PROSITE" id="PS52020"/>
    </source>
</evidence>
<keyword evidence="1" id="KW-0808">Transferase</keyword>
<keyword evidence="5" id="KW-0479">Metal-binding</keyword>
<evidence type="ECO:0000256" key="8">
    <source>
        <dbReference type="ARBA" id="ARBA00022801"/>
    </source>
</evidence>
<evidence type="ECO:0000256" key="9">
    <source>
        <dbReference type="ARBA" id="ARBA00023124"/>
    </source>
</evidence>
<comment type="caution">
    <text evidence="12">The sequence shown here is derived from an EMBL/GenBank/DDBJ whole genome shotgun (WGS) entry which is preliminary data.</text>
</comment>
<keyword evidence="9" id="KW-0190">Covalent protein-DNA linkage</keyword>
<evidence type="ECO:0000256" key="2">
    <source>
        <dbReference type="ARBA" id="ARBA00022695"/>
    </source>
</evidence>
<gene>
    <name evidence="12" type="ORF">SLEP1_g60488</name>
</gene>
<dbReference type="GO" id="GO:0006260">
    <property type="term" value="P:DNA replication"/>
    <property type="evidence" value="ECO:0007669"/>
    <property type="project" value="UniProtKB-KW"/>
</dbReference>
<dbReference type="GO" id="GO:0000166">
    <property type="term" value="F:nucleotide binding"/>
    <property type="evidence" value="ECO:0007669"/>
    <property type="project" value="UniProtKB-KW"/>
</dbReference>
<dbReference type="GO" id="GO:0046872">
    <property type="term" value="F:metal ion binding"/>
    <property type="evidence" value="ECO:0007669"/>
    <property type="project" value="UniProtKB-KW"/>
</dbReference>
<evidence type="ECO:0000256" key="1">
    <source>
        <dbReference type="ARBA" id="ARBA00022679"/>
    </source>
</evidence>
<keyword evidence="3" id="KW-0235">DNA replication</keyword>
<accession>A0AAV5MWI5</accession>
<evidence type="ECO:0000256" key="3">
    <source>
        <dbReference type="ARBA" id="ARBA00022705"/>
    </source>
</evidence>
<dbReference type="GO" id="GO:0004519">
    <property type="term" value="F:endonuclease activity"/>
    <property type="evidence" value="ECO:0007669"/>
    <property type="project" value="UniProtKB-KW"/>
</dbReference>
<evidence type="ECO:0000256" key="7">
    <source>
        <dbReference type="ARBA" id="ARBA00022759"/>
    </source>
</evidence>
<dbReference type="InterPro" id="IPR049912">
    <property type="entry name" value="CRESS_DNA_REP"/>
</dbReference>
<keyword evidence="2" id="KW-0548">Nucleotidyltransferase</keyword>
<sequence length="285" mass="33296">MSQGSNWVFTLNNPTSKIEIDDTVQYCLYQLERGVNGTEHYQGYIQMRSNRCRMSNVKRVLGDRAHVEKMRGSQEEAIAYASKDDTRIDGPWECGLFVKKGSNKRKRIDQCRESPERMAIEEPDLFNAWRSSEKMKKFRSEYMGPILNRGWQLQLTYGLEQEPDSRTVHWVFGPQGAEGKSTYAKWLDSKGWVVLQPASVKDMTHLYGSENVQAHLCIDISRRVDPSHMDNVYEFIEMVKNRNIQVTKYRSYRIRELNQVHVVVMSNHLPDYCKISVDRIKLIEC</sequence>
<keyword evidence="4" id="KW-0540">Nuclease</keyword>
<dbReference type="GO" id="GO:0003677">
    <property type="term" value="F:DNA binding"/>
    <property type="evidence" value="ECO:0007669"/>
    <property type="project" value="UniProtKB-KW"/>
</dbReference>
<dbReference type="Pfam" id="PF02407">
    <property type="entry name" value="Viral_Rep"/>
    <property type="match status" value="1"/>
</dbReference>
<proteinExistence type="predicted"/>
<protein>
    <recommendedName>
        <fullName evidence="11">CRESS-DNA virus Rep endonuclease domain-containing protein</fullName>
    </recommendedName>
</protein>
<evidence type="ECO:0000256" key="10">
    <source>
        <dbReference type="ARBA" id="ARBA00023125"/>
    </source>
</evidence>
<dbReference type="Proteomes" id="UP001054252">
    <property type="component" value="Unassembled WGS sequence"/>
</dbReference>